<gene>
    <name evidence="2" type="ORF">CCON33237_0701</name>
</gene>
<proteinExistence type="predicted"/>
<evidence type="ECO:0000313" key="3">
    <source>
        <dbReference type="Proteomes" id="UP000066049"/>
    </source>
</evidence>
<dbReference type="KEGG" id="ccoc:CCON33237_0701"/>
<evidence type="ECO:0000313" key="2">
    <source>
        <dbReference type="EMBL" id="ALF47390.1"/>
    </source>
</evidence>
<reference evidence="3" key="1">
    <citation type="submission" date="2015-08" db="EMBL/GenBank/DDBJ databases">
        <title>Comparative genomics of the Campylobacter concisus group.</title>
        <authorList>
            <person name="Miller W.G."/>
            <person name="Yee E."/>
            <person name="Chapman M.H."/>
            <person name="Huynh S."/>
            <person name="Bono J.L."/>
            <person name="On S.L.W."/>
            <person name="St Leger J."/>
            <person name="Foster G."/>
            <person name="Parker C.T."/>
        </authorList>
    </citation>
    <scope>NUCLEOTIDE SEQUENCE [LARGE SCALE GENOMIC DNA]</scope>
    <source>
        <strain evidence="3">ATCC 33237</strain>
    </source>
</reference>
<name>A0A0M4SGZ7_9BACT</name>
<keyword evidence="1" id="KW-0812">Transmembrane</keyword>
<sequence length="143" mass="16502">MLIKGLIVFFIILLLIAICALIYLLLRNRDYSTETKDLALEKEEITIEKLEKLAGDNSLSKNELFELIQIFVGNFSIPAKNNQIMPKEANNYINFIILICSHKNSDAKLISFLDKEAKKKNPSYIVEIEESEKIGIENRKNRR</sequence>
<keyword evidence="1" id="KW-0472">Membrane</keyword>
<dbReference type="PATRIC" id="fig|199.248.peg.726"/>
<accession>A0A0M4SGZ7</accession>
<evidence type="ECO:0000256" key="1">
    <source>
        <dbReference type="SAM" id="Phobius"/>
    </source>
</evidence>
<feature type="transmembrane region" description="Helical" evidence="1">
    <location>
        <begin position="6"/>
        <end position="26"/>
    </location>
</feature>
<keyword evidence="1" id="KW-1133">Transmembrane helix</keyword>
<dbReference type="EMBL" id="CP012541">
    <property type="protein sequence ID" value="ALF47390.1"/>
    <property type="molecule type" value="Genomic_DNA"/>
</dbReference>
<evidence type="ECO:0008006" key="4">
    <source>
        <dbReference type="Google" id="ProtNLM"/>
    </source>
</evidence>
<dbReference type="AlphaFoldDB" id="A0A0M4SGZ7"/>
<dbReference type="RefSeq" id="WP_054196417.1">
    <property type="nucleotide sequence ID" value="NZ_CABMKQ010000014.1"/>
</dbReference>
<dbReference type="GeneID" id="28662375"/>
<dbReference type="Proteomes" id="UP000066049">
    <property type="component" value="Chromosome"/>
</dbReference>
<protein>
    <recommendedName>
        <fullName evidence="4">Fatty-acid--CoA ligase</fullName>
    </recommendedName>
</protein>
<organism evidence="2 3">
    <name type="scientific">Campylobacter concisus</name>
    <dbReference type="NCBI Taxonomy" id="199"/>
    <lineage>
        <taxon>Bacteria</taxon>
        <taxon>Pseudomonadati</taxon>
        <taxon>Campylobacterota</taxon>
        <taxon>Epsilonproteobacteria</taxon>
        <taxon>Campylobacterales</taxon>
        <taxon>Campylobacteraceae</taxon>
        <taxon>Campylobacter</taxon>
    </lineage>
</organism>